<sequence length="81" mass="8900">MSHRVTVKFIRPVSSQTFCHILAGAAVTWPSAQHNRLQAASVMIEQSTGVVASVQVMATEPLNSAYLYIGAYNVYYVKLNL</sequence>
<protein>
    <submittedName>
        <fullName evidence="1">Uncharacterized protein</fullName>
    </submittedName>
</protein>
<evidence type="ECO:0000313" key="1">
    <source>
        <dbReference type="EMBL" id="AJJ09141.1"/>
    </source>
</evidence>
<evidence type="ECO:0000313" key="2">
    <source>
        <dbReference type="Proteomes" id="UP000031914"/>
    </source>
</evidence>
<keyword evidence="2" id="KW-1185">Reference proteome</keyword>
<accession>A0ABM5S7H1</accession>
<reference evidence="1 2" key="1">
    <citation type="journal article" date="2015" name="Genome Announc.">
        <title>Thirty-Two Complete Genome Assemblies of Nine Yersinia Species, Including Y. pestis, Y. pseudotuberculosis, and Y. enterocolitica.</title>
        <authorList>
            <person name="Johnson S.L."/>
            <person name="Daligault H.E."/>
            <person name="Davenport K.W."/>
            <person name="Jaissle J."/>
            <person name="Frey K.G."/>
            <person name="Ladner J.T."/>
            <person name="Broomall S.M."/>
            <person name="Bishop-Lilly K.A."/>
            <person name="Bruce D.C."/>
            <person name="Coyne S.R."/>
            <person name="Gibbons H.S."/>
            <person name="Lo C.C."/>
            <person name="Munk A.C."/>
            <person name="Rosenzweig C.N."/>
            <person name="Koroleva G.I."/>
            <person name="Palacios G.F."/>
            <person name="Redden C.L."/>
            <person name="Xu Y."/>
            <person name="Minogue T.D."/>
            <person name="Chain P.S."/>
        </authorList>
    </citation>
    <scope>NUCLEOTIDE SEQUENCE [LARGE SCALE GENOMIC DNA]</scope>
    <source>
        <strain evidence="1 2">YRA</strain>
    </source>
</reference>
<name>A0ABM5S7H1_YERRO</name>
<dbReference type="Proteomes" id="UP000031914">
    <property type="component" value="Chromosome"/>
</dbReference>
<dbReference type="EMBL" id="CP009787">
    <property type="protein sequence ID" value="AJJ09141.1"/>
    <property type="molecule type" value="Genomic_DNA"/>
</dbReference>
<gene>
    <name evidence="1" type="ORF">CH64_585</name>
</gene>
<proteinExistence type="predicted"/>
<organism evidence="1 2">
    <name type="scientific">Yersinia rohdei</name>
    <dbReference type="NCBI Taxonomy" id="29485"/>
    <lineage>
        <taxon>Bacteria</taxon>
        <taxon>Pseudomonadati</taxon>
        <taxon>Pseudomonadota</taxon>
        <taxon>Gammaproteobacteria</taxon>
        <taxon>Enterobacterales</taxon>
        <taxon>Yersiniaceae</taxon>
        <taxon>Yersinia</taxon>
    </lineage>
</organism>